<evidence type="ECO:0000313" key="2">
    <source>
        <dbReference type="Proteomes" id="UP000006901"/>
    </source>
</evidence>
<dbReference type="KEGG" id="bbz:BbuZS7_B11"/>
<accession>A0A0H3C460</accession>
<dbReference type="Pfam" id="PF02890">
    <property type="entry name" value="DUF226"/>
    <property type="match status" value="1"/>
</dbReference>
<dbReference type="InterPro" id="IPR004180">
    <property type="entry name" value="DUF226_BOR_spp"/>
</dbReference>
<organism evidence="1 2">
    <name type="scientific">Borreliella burgdorferi (strain ZS7)</name>
    <name type="common">Borrelia burgdorferi</name>
    <dbReference type="NCBI Taxonomy" id="445985"/>
    <lineage>
        <taxon>Bacteria</taxon>
        <taxon>Pseudomonadati</taxon>
        <taxon>Spirochaetota</taxon>
        <taxon>Spirochaetia</taxon>
        <taxon>Spirochaetales</taxon>
        <taxon>Borreliaceae</taxon>
        <taxon>Borreliella</taxon>
    </lineage>
</organism>
<dbReference type="HOGENOM" id="CLU_109712_0_0_12"/>
<dbReference type="AlphaFoldDB" id="A0A0H3C460"/>
<dbReference type="GeneID" id="56568504"/>
<protein>
    <submittedName>
        <fullName evidence="1">Borrelia family protein</fullName>
    </submittedName>
</protein>
<dbReference type="RefSeq" id="WP_010256164.1">
    <property type="nucleotide sequence ID" value="NC_011724.1"/>
</dbReference>
<reference evidence="1 2" key="1">
    <citation type="journal article" date="2011" name="J. Bacteriol.">
        <title>Whole-genome sequences of thirteen isolates of Borrelia burgdorferi.</title>
        <authorList>
            <person name="Schutzer S.E."/>
            <person name="Fraser-Liggett C.M."/>
            <person name="Casjens S.R."/>
            <person name="Qiu W.G."/>
            <person name="Dunn J.J."/>
            <person name="Mongodin E.F."/>
            <person name="Luft B.J."/>
        </authorList>
    </citation>
    <scope>NUCLEOTIDE SEQUENCE [LARGE SCALE GENOMIC DNA]</scope>
    <source>
        <strain evidence="1 2">ZS7</strain>
        <plasmid evidence="1 2">ZS7_cp26</plasmid>
    </source>
</reference>
<proteinExistence type="predicted"/>
<gene>
    <name evidence="1" type="ordered locus">BbuZS7_B11</name>
</gene>
<dbReference type="EMBL" id="CP001212">
    <property type="protein sequence ID" value="ACK75403.1"/>
    <property type="molecule type" value="Genomic_DNA"/>
</dbReference>
<sequence length="172" mass="21073">MKNKETKKNFFNKIEKLENKIIYHTKIFSMINNFEAKPKKGKFWLCLRNIFNNKKYESFHLFSVKENDKFLGIFYGFKNLPRPFVINYSEKGTKKTIRLKKIFYMEFKFKKGSVFCYLRSLYIFTKIKNKNKLFYKSLLERTLKIEEEIHKFYGKKYESNKGIVNWIKKTQK</sequence>
<evidence type="ECO:0000313" key="1">
    <source>
        <dbReference type="EMBL" id="ACK75403.1"/>
    </source>
</evidence>
<dbReference type="Proteomes" id="UP000006901">
    <property type="component" value="Plasmid ZS7_cp26"/>
</dbReference>
<name>A0A0H3C460_BORBZ</name>
<geneLocation type="plasmid" evidence="1 2">
    <name>ZS7_cp26</name>
</geneLocation>
<keyword evidence="1" id="KW-0614">Plasmid</keyword>